<evidence type="ECO:0000313" key="1">
    <source>
        <dbReference type="EMBL" id="MDX8487566.1"/>
    </source>
</evidence>
<sequence length="59" mass="5973">MGAGTTLVLVVGKGIVRSVSLGHWGNGIGDLDRGQQMSDFQAGQAVGGLAKCVSDCLQL</sequence>
<reference evidence="1 2" key="1">
    <citation type="submission" date="2023-08" db="EMBL/GenBank/DDBJ databases">
        <title>Implementing the SeqCode for naming new Mesorhizobium species isolated from Vachellia karroo root nodules.</title>
        <authorList>
            <person name="Van Lill M."/>
        </authorList>
    </citation>
    <scope>NUCLEOTIDE SEQUENCE [LARGE SCALE GENOMIC DNA]</scope>
    <source>
        <strain evidence="1 2">VK2B</strain>
    </source>
</reference>
<evidence type="ECO:0000313" key="2">
    <source>
        <dbReference type="Proteomes" id="UP001280156"/>
    </source>
</evidence>
<comment type="caution">
    <text evidence="1">The sequence shown here is derived from an EMBL/GenBank/DDBJ whole genome shotgun (WGS) entry which is preliminary data.</text>
</comment>
<accession>A0ABU4YLL5</accession>
<protein>
    <submittedName>
        <fullName evidence="1">Uncharacterized protein</fullName>
    </submittedName>
</protein>
<dbReference type="Proteomes" id="UP001280156">
    <property type="component" value="Unassembled WGS sequence"/>
</dbReference>
<dbReference type="EMBL" id="JAVIIV010000014">
    <property type="protein sequence ID" value="MDX8487566.1"/>
    <property type="molecule type" value="Genomic_DNA"/>
</dbReference>
<keyword evidence="2" id="KW-1185">Reference proteome</keyword>
<organism evidence="1 2">
    <name type="scientific">Mesorhizobium humile</name>
    <dbReference type="NCBI Taxonomy" id="3072313"/>
    <lineage>
        <taxon>Bacteria</taxon>
        <taxon>Pseudomonadati</taxon>
        <taxon>Pseudomonadota</taxon>
        <taxon>Alphaproteobacteria</taxon>
        <taxon>Hyphomicrobiales</taxon>
        <taxon>Phyllobacteriaceae</taxon>
        <taxon>Mesorhizobium</taxon>
    </lineage>
</organism>
<name>A0ABU4YLL5_9HYPH</name>
<proteinExistence type="predicted"/>
<dbReference type="RefSeq" id="WP_320297815.1">
    <property type="nucleotide sequence ID" value="NZ_JAVIIU010000013.1"/>
</dbReference>
<gene>
    <name evidence="1" type="ORF">RFM52_20390</name>
</gene>